<protein>
    <recommendedName>
        <fullName evidence="5">Thiamin pyrophosphokinase catalytic domain-containing protein</fullName>
    </recommendedName>
</protein>
<evidence type="ECO:0000256" key="2">
    <source>
        <dbReference type="ARBA" id="ARBA00022741"/>
    </source>
</evidence>
<dbReference type="Gene3D" id="3.40.50.10240">
    <property type="entry name" value="Thiamin pyrophosphokinase, catalytic domain"/>
    <property type="match status" value="1"/>
</dbReference>
<dbReference type="NCBIfam" id="NF040608">
    <property type="entry name" value="division_SteA"/>
    <property type="match status" value="1"/>
</dbReference>
<gene>
    <name evidence="6" type="ORF">BHF71_04895</name>
</gene>
<keyword evidence="2" id="KW-0547">Nucleotide-binding</keyword>
<dbReference type="RefSeq" id="WP_069657713.1">
    <property type="nucleotide sequence ID" value="NZ_MIJF01000100.1"/>
</dbReference>
<evidence type="ECO:0000256" key="4">
    <source>
        <dbReference type="ARBA" id="ARBA00022840"/>
    </source>
</evidence>
<keyword evidence="7" id="KW-1185">Reference proteome</keyword>
<comment type="caution">
    <text evidence="6">The sequence shown here is derived from an EMBL/GenBank/DDBJ whole genome shotgun (WGS) entry which is preliminary data.</text>
</comment>
<name>A0A1D2YRV1_9BACI</name>
<evidence type="ECO:0000313" key="7">
    <source>
        <dbReference type="Proteomes" id="UP000243739"/>
    </source>
</evidence>
<feature type="domain" description="Thiamin pyrophosphokinase catalytic" evidence="5">
    <location>
        <begin position="208"/>
        <end position="244"/>
    </location>
</feature>
<accession>A0A1D2YRV1</accession>
<dbReference type="InterPro" id="IPR036759">
    <property type="entry name" value="TPK_catalytic_sf"/>
</dbReference>
<dbReference type="InterPro" id="IPR047795">
    <property type="entry name" value="Put_SteA-like"/>
</dbReference>
<dbReference type="EMBL" id="MIJF01000100">
    <property type="protein sequence ID" value="OEF95531.1"/>
    <property type="molecule type" value="Genomic_DNA"/>
</dbReference>
<evidence type="ECO:0000256" key="1">
    <source>
        <dbReference type="ARBA" id="ARBA00022679"/>
    </source>
</evidence>
<dbReference type="OrthoDB" id="9804377at2"/>
<proteinExistence type="predicted"/>
<dbReference type="GO" id="GO:0004788">
    <property type="term" value="F:thiamine diphosphokinase activity"/>
    <property type="evidence" value="ECO:0007669"/>
    <property type="project" value="InterPro"/>
</dbReference>
<keyword evidence="3" id="KW-0418">Kinase</keyword>
<evidence type="ECO:0000259" key="5">
    <source>
        <dbReference type="Pfam" id="PF04263"/>
    </source>
</evidence>
<dbReference type="InterPro" id="IPR007371">
    <property type="entry name" value="TPK_catalytic"/>
</dbReference>
<sequence>MIFPKNNEEIKATYVADKKTKRLLTRIKANQVAVLVHTDIDEVAALEIIEKKISAVINFSKSLTGKYPTLGLKRLLEAKIPVFDVLSEHEIFPKLRDGNLVIVNKENKTVQFPDDDNPKIILPVKEWTMEKLEYFLELAYQNLERELDNFITNTLEYASKEKNIVLQPLKIPELNTKFTGHHVVVVVRGNNYRNDLYAIRPYIKDYRPVLIGVDGGADALIEYGFVPDIIIGDMDSVSDEALKSGAEIVVHAYPHGKAPGLSRVKNLGLDAKVIPSVGTSEDVALLMAYEEGAEMIVAIGSHSNVIDFLEKGRKGMASTLLVRMKIGSKLIDAKGVSTLYRQIVYF</sequence>
<dbReference type="Proteomes" id="UP000243739">
    <property type="component" value="Unassembled WGS sequence"/>
</dbReference>
<evidence type="ECO:0000256" key="3">
    <source>
        <dbReference type="ARBA" id="ARBA00022777"/>
    </source>
</evidence>
<organism evidence="6 7">
    <name type="scientific">Vulcanibacillus modesticaldus</name>
    <dbReference type="NCBI Taxonomy" id="337097"/>
    <lineage>
        <taxon>Bacteria</taxon>
        <taxon>Bacillati</taxon>
        <taxon>Bacillota</taxon>
        <taxon>Bacilli</taxon>
        <taxon>Bacillales</taxon>
        <taxon>Bacillaceae</taxon>
        <taxon>Vulcanibacillus</taxon>
    </lineage>
</organism>
<dbReference type="GO" id="GO:0005524">
    <property type="term" value="F:ATP binding"/>
    <property type="evidence" value="ECO:0007669"/>
    <property type="project" value="UniProtKB-KW"/>
</dbReference>
<dbReference type="SUPFAM" id="SSF63999">
    <property type="entry name" value="Thiamin pyrophosphokinase, catalytic domain"/>
    <property type="match status" value="1"/>
</dbReference>
<dbReference type="STRING" id="337097.BHF71_04895"/>
<dbReference type="AlphaFoldDB" id="A0A1D2YRV1"/>
<keyword evidence="4" id="KW-0067">ATP-binding</keyword>
<dbReference type="Pfam" id="PF04263">
    <property type="entry name" value="TPK_catalytic"/>
    <property type="match status" value="1"/>
</dbReference>
<evidence type="ECO:0000313" key="6">
    <source>
        <dbReference type="EMBL" id="OEF95531.1"/>
    </source>
</evidence>
<dbReference type="GO" id="GO:0009229">
    <property type="term" value="P:thiamine diphosphate biosynthetic process"/>
    <property type="evidence" value="ECO:0007669"/>
    <property type="project" value="InterPro"/>
</dbReference>
<keyword evidence="1" id="KW-0808">Transferase</keyword>
<reference evidence="6 7" key="1">
    <citation type="submission" date="2016-09" db="EMBL/GenBank/DDBJ databases">
        <title>Draft genome sequence for the type strain of Vulcanibacillus modesticaldus BR, a strictly anaerobic, moderately thermophilic, and nitrate-reducing bacterium from deep sea-hydrothermal vents of the Mid-Atlantic Ridge.</title>
        <authorList>
            <person name="Abin C.A."/>
            <person name="Hollibaugh J.T."/>
        </authorList>
    </citation>
    <scope>NUCLEOTIDE SEQUENCE [LARGE SCALE GENOMIC DNA]</scope>
    <source>
        <strain evidence="6 7">BR</strain>
    </source>
</reference>
<dbReference type="GO" id="GO:0016301">
    <property type="term" value="F:kinase activity"/>
    <property type="evidence" value="ECO:0007669"/>
    <property type="project" value="UniProtKB-KW"/>
</dbReference>